<sequence>MSEMGTSNGGGDKQNPQTSDLKQKGKLTEKETSSGGDEVRETIHQRRSDAPNDQVPPHTTETSNSRGEQQPRRRVMPKVPALLIEEEKNKEDYIPKVVSIGPYHHSKPGLGLAEAFKPKAVEMFVSGGEPNHFYYDKVFERIDEIRSCYEEEATKTYSNSKLAEMMLCDACFIIIRMEANMPAEQNREMGRIGARKHAKYWTMDQNLGRLKMALSYRDLLLLENQIPFWIVKLFITLRYKEDEGEELLNRWLCTRSTGRDLEAGVDTTANADPSAENGVNPSTGVKCTCLCCQGVRREGPEDEVERIPHFISFSDGPQEKGHSLQNQFISIFQ</sequence>
<comment type="caution">
    <text evidence="2">The sequence shown here is derived from an EMBL/GenBank/DDBJ whole genome shotgun (WGS) entry which is preliminary data.</text>
</comment>
<dbReference type="AlphaFoldDB" id="A0AAW2UA89"/>
<evidence type="ECO:0000256" key="1">
    <source>
        <dbReference type="SAM" id="MobiDB-lite"/>
    </source>
</evidence>
<dbReference type="EMBL" id="JACGWJ010000006">
    <property type="protein sequence ID" value="KAL0413617.1"/>
    <property type="molecule type" value="Genomic_DNA"/>
</dbReference>
<proteinExistence type="predicted"/>
<feature type="region of interest" description="Disordered" evidence="1">
    <location>
        <begin position="1"/>
        <end position="76"/>
    </location>
</feature>
<protein>
    <submittedName>
        <fullName evidence="2">Uncharacterized protein</fullName>
    </submittedName>
</protein>
<dbReference type="Pfam" id="PF03140">
    <property type="entry name" value="DUF247"/>
    <property type="match status" value="1"/>
</dbReference>
<evidence type="ECO:0000313" key="2">
    <source>
        <dbReference type="EMBL" id="KAL0413617.1"/>
    </source>
</evidence>
<accession>A0AAW2UA89</accession>
<dbReference type="PANTHER" id="PTHR31170">
    <property type="entry name" value="BNAC04G53230D PROTEIN"/>
    <property type="match status" value="1"/>
</dbReference>
<reference evidence="2" key="1">
    <citation type="submission" date="2020-06" db="EMBL/GenBank/DDBJ databases">
        <authorList>
            <person name="Li T."/>
            <person name="Hu X."/>
            <person name="Zhang T."/>
            <person name="Song X."/>
            <person name="Zhang H."/>
            <person name="Dai N."/>
            <person name="Sheng W."/>
            <person name="Hou X."/>
            <person name="Wei L."/>
        </authorList>
    </citation>
    <scope>NUCLEOTIDE SEQUENCE</scope>
    <source>
        <strain evidence="2">G02</strain>
        <tissue evidence="2">Leaf</tissue>
    </source>
</reference>
<gene>
    <name evidence="2" type="ORF">Sradi_1563400</name>
</gene>
<organism evidence="2">
    <name type="scientific">Sesamum radiatum</name>
    <name type="common">Black benniseed</name>
    <dbReference type="NCBI Taxonomy" id="300843"/>
    <lineage>
        <taxon>Eukaryota</taxon>
        <taxon>Viridiplantae</taxon>
        <taxon>Streptophyta</taxon>
        <taxon>Embryophyta</taxon>
        <taxon>Tracheophyta</taxon>
        <taxon>Spermatophyta</taxon>
        <taxon>Magnoliopsida</taxon>
        <taxon>eudicotyledons</taxon>
        <taxon>Gunneridae</taxon>
        <taxon>Pentapetalae</taxon>
        <taxon>asterids</taxon>
        <taxon>lamiids</taxon>
        <taxon>Lamiales</taxon>
        <taxon>Pedaliaceae</taxon>
        <taxon>Sesamum</taxon>
    </lineage>
</organism>
<dbReference type="PANTHER" id="PTHR31170:SF25">
    <property type="entry name" value="BNAA09G04570D PROTEIN"/>
    <property type="match status" value="1"/>
</dbReference>
<feature type="compositionally biased region" description="Basic and acidic residues" evidence="1">
    <location>
        <begin position="21"/>
        <end position="50"/>
    </location>
</feature>
<dbReference type="InterPro" id="IPR004158">
    <property type="entry name" value="DUF247_pln"/>
</dbReference>
<feature type="compositionally biased region" description="Polar residues" evidence="1">
    <location>
        <begin position="57"/>
        <end position="68"/>
    </location>
</feature>
<name>A0AAW2UA89_SESRA</name>
<reference evidence="2" key="2">
    <citation type="journal article" date="2024" name="Plant">
        <title>Genomic evolution and insights into agronomic trait innovations of Sesamum species.</title>
        <authorList>
            <person name="Miao H."/>
            <person name="Wang L."/>
            <person name="Qu L."/>
            <person name="Liu H."/>
            <person name="Sun Y."/>
            <person name="Le M."/>
            <person name="Wang Q."/>
            <person name="Wei S."/>
            <person name="Zheng Y."/>
            <person name="Lin W."/>
            <person name="Duan Y."/>
            <person name="Cao H."/>
            <person name="Xiong S."/>
            <person name="Wang X."/>
            <person name="Wei L."/>
            <person name="Li C."/>
            <person name="Ma Q."/>
            <person name="Ju M."/>
            <person name="Zhao R."/>
            <person name="Li G."/>
            <person name="Mu C."/>
            <person name="Tian Q."/>
            <person name="Mei H."/>
            <person name="Zhang T."/>
            <person name="Gao T."/>
            <person name="Zhang H."/>
        </authorList>
    </citation>
    <scope>NUCLEOTIDE SEQUENCE</scope>
    <source>
        <strain evidence="2">G02</strain>
    </source>
</reference>